<accession>A0A543JHZ6</accession>
<feature type="transmembrane region" description="Helical" evidence="2">
    <location>
        <begin position="48"/>
        <end position="68"/>
    </location>
</feature>
<evidence type="ECO:0000313" key="4">
    <source>
        <dbReference type="Proteomes" id="UP000316628"/>
    </source>
</evidence>
<evidence type="ECO:0000256" key="1">
    <source>
        <dbReference type="SAM" id="MobiDB-lite"/>
    </source>
</evidence>
<proteinExistence type="predicted"/>
<comment type="caution">
    <text evidence="3">The sequence shown here is derived from an EMBL/GenBank/DDBJ whole genome shotgun (WGS) entry which is preliminary data.</text>
</comment>
<feature type="region of interest" description="Disordered" evidence="1">
    <location>
        <begin position="73"/>
        <end position="129"/>
    </location>
</feature>
<feature type="compositionally biased region" description="Pro residues" evidence="1">
    <location>
        <begin position="120"/>
        <end position="129"/>
    </location>
</feature>
<reference evidence="3 4" key="1">
    <citation type="submission" date="2019-06" db="EMBL/GenBank/DDBJ databases">
        <title>Sequencing the genomes of 1000 actinobacteria strains.</title>
        <authorList>
            <person name="Klenk H.-P."/>
        </authorList>
    </citation>
    <scope>NUCLEOTIDE SEQUENCE [LARGE SCALE GENOMIC DNA]</scope>
    <source>
        <strain evidence="3 4">DSM 45456</strain>
    </source>
</reference>
<dbReference type="EMBL" id="VFPP01000001">
    <property type="protein sequence ID" value="TQM82449.1"/>
    <property type="molecule type" value="Genomic_DNA"/>
</dbReference>
<sequence>MVVGRSRAWWVAGGALVGGGAVWAVLRFGVPVFLTDQTHPLRPVLEALSWIAGIGGLVVAFVALAVALRQGRDRNTAREAAPPPASQTATGGGVILNGGVTGGSGSGTTTGVHIDRMGGPPDPPVPTRP</sequence>
<feature type="transmembrane region" description="Helical" evidence="2">
    <location>
        <begin position="7"/>
        <end position="28"/>
    </location>
</feature>
<dbReference type="Proteomes" id="UP000316628">
    <property type="component" value="Unassembled WGS sequence"/>
</dbReference>
<dbReference type="AlphaFoldDB" id="A0A543JHZ6"/>
<keyword evidence="2" id="KW-0472">Membrane</keyword>
<keyword evidence="2" id="KW-0812">Transmembrane</keyword>
<gene>
    <name evidence="3" type="ORF">FHX81_4854</name>
</gene>
<keyword evidence="4" id="KW-1185">Reference proteome</keyword>
<protein>
    <submittedName>
        <fullName evidence="3">Uncharacterized protein</fullName>
    </submittedName>
</protein>
<evidence type="ECO:0000256" key="2">
    <source>
        <dbReference type="SAM" id="Phobius"/>
    </source>
</evidence>
<feature type="compositionally biased region" description="Gly residues" evidence="1">
    <location>
        <begin position="90"/>
        <end position="108"/>
    </location>
</feature>
<name>A0A543JHZ6_9PSEU</name>
<keyword evidence="2" id="KW-1133">Transmembrane helix</keyword>
<organism evidence="3 4">
    <name type="scientific">Saccharothrix saharensis</name>
    <dbReference type="NCBI Taxonomy" id="571190"/>
    <lineage>
        <taxon>Bacteria</taxon>
        <taxon>Bacillati</taxon>
        <taxon>Actinomycetota</taxon>
        <taxon>Actinomycetes</taxon>
        <taxon>Pseudonocardiales</taxon>
        <taxon>Pseudonocardiaceae</taxon>
        <taxon>Saccharothrix</taxon>
    </lineage>
</organism>
<evidence type="ECO:0000313" key="3">
    <source>
        <dbReference type="EMBL" id="TQM82449.1"/>
    </source>
</evidence>